<organism evidence="2 3">
    <name type="scientific">Tritrichomonas foetus</name>
    <dbReference type="NCBI Taxonomy" id="1144522"/>
    <lineage>
        <taxon>Eukaryota</taxon>
        <taxon>Metamonada</taxon>
        <taxon>Parabasalia</taxon>
        <taxon>Tritrichomonadida</taxon>
        <taxon>Tritrichomonadidae</taxon>
        <taxon>Tritrichomonas</taxon>
    </lineage>
</organism>
<comment type="caution">
    <text evidence="2">The sequence shown here is derived from an EMBL/GenBank/DDBJ whole genome shotgun (WGS) entry which is preliminary data.</text>
</comment>
<proteinExistence type="predicted"/>
<keyword evidence="3" id="KW-1185">Reference proteome</keyword>
<name>A0A1J4K9B1_9EUKA</name>
<evidence type="ECO:0000256" key="1">
    <source>
        <dbReference type="SAM" id="Coils"/>
    </source>
</evidence>
<dbReference type="InterPro" id="IPR016024">
    <property type="entry name" value="ARM-type_fold"/>
</dbReference>
<keyword evidence="1" id="KW-0175">Coiled coil</keyword>
<feature type="coiled-coil region" evidence="1">
    <location>
        <begin position="660"/>
        <end position="729"/>
    </location>
</feature>
<dbReference type="Proteomes" id="UP000179807">
    <property type="component" value="Unassembled WGS sequence"/>
</dbReference>
<dbReference type="VEuPathDB" id="TrichDB:TRFO_05666"/>
<evidence type="ECO:0000313" key="3">
    <source>
        <dbReference type="Proteomes" id="UP000179807"/>
    </source>
</evidence>
<sequence>MKSKLCPICQSLFSCKADQDATNLISQYISSFEVTYQSSIELLKDEKLSIFLQFLMTTLCSNPIPLPSSGPIPEIVLEILTFLNKLMLTNPILLNEIAASANLDILIPQFFSENISNNEIADQNANYLFLPLKFIALISSSKSVMLTSTPASHVLIIVVLSLLTNPQLAAWAASTLAGLLRNSPSFLSIIKVHPTFKCIKQKLTALLPSSDPCVVTAALSATVPLYSLGDDSNTAMKAALKYILEESYFPLSTQLCCWVISDLISKVTISDENFNLILQIPLNSSGVRAYHVLNLLVDFIDFHIRFGSIEYNRDIFRQVIFYQENYAATAGCQYLSSVYENYPDLLIGIDDTGELMKQTLSRYFQYSSFTDPERIEALIVQIRLLLMKNKVPESMVTVLTSHEEAIFMDFMRHIENNDSYLSVCFFNFLLICSKSIQSWAQRIKRVLVDSQFPALLVHVLTNSKNRRAISDSLRALQFFMNNCEFFKDNTDSFFFTSAVSGFLLMNQQLSTEMSEMRSRTSQERHDFEITISKLTNEKNHMEIEMKSMSKMLSDEKVNTSQSHESISKLKDDLINKDKLIARLQKKLQLLKEITNEQNVRISNTEEIIKKTQTENSDLKKYCKKLEKYRAEYQRGAAENGRFKETIQDLEAKLAYSHNLYSKSQIQIDSLRKELSELENSYSQMQKRCQESQEMNTNLMNTTSNNKSEIHELNETINSLNDLLSKETAKTGKMAKTIADIQDEKIKLQAIINNEANSKEKYRLKKKTLLDKIKELERERRKWESVAKFNQHVCTVKKVAVQDVYGEFQNINFPSQ</sequence>
<accession>A0A1J4K9B1</accession>
<dbReference type="AlphaFoldDB" id="A0A1J4K9B1"/>
<evidence type="ECO:0000313" key="2">
    <source>
        <dbReference type="EMBL" id="OHT06029.1"/>
    </source>
</evidence>
<dbReference type="SUPFAM" id="SSF48371">
    <property type="entry name" value="ARM repeat"/>
    <property type="match status" value="1"/>
</dbReference>
<protein>
    <submittedName>
        <fullName evidence="2">Uncharacterized protein</fullName>
    </submittedName>
</protein>
<dbReference type="PROSITE" id="PS51257">
    <property type="entry name" value="PROKAR_LIPOPROTEIN"/>
    <property type="match status" value="1"/>
</dbReference>
<dbReference type="RefSeq" id="XP_068359165.1">
    <property type="nucleotide sequence ID" value="XM_068492638.1"/>
</dbReference>
<dbReference type="EMBL" id="MLAK01000738">
    <property type="protein sequence ID" value="OHT06029.1"/>
    <property type="molecule type" value="Genomic_DNA"/>
</dbReference>
<dbReference type="OrthoDB" id="10623080at2759"/>
<feature type="coiled-coil region" evidence="1">
    <location>
        <begin position="531"/>
        <end position="596"/>
    </location>
</feature>
<dbReference type="GeneID" id="94827342"/>
<reference evidence="2" key="1">
    <citation type="submission" date="2016-10" db="EMBL/GenBank/DDBJ databases">
        <authorList>
            <person name="Benchimol M."/>
            <person name="Almeida L.G."/>
            <person name="Vasconcelos A.T."/>
            <person name="Perreira-Neves A."/>
            <person name="Rosa I.A."/>
            <person name="Tasca T."/>
            <person name="Bogo M.R."/>
            <person name="de Souza W."/>
        </authorList>
    </citation>
    <scope>NUCLEOTIDE SEQUENCE [LARGE SCALE GENOMIC DNA]</scope>
    <source>
        <strain evidence="2">K</strain>
    </source>
</reference>
<gene>
    <name evidence="2" type="ORF">TRFO_05666</name>
</gene>
<dbReference type="Gene3D" id="1.10.287.1490">
    <property type="match status" value="1"/>
</dbReference>
<feature type="coiled-coil region" evidence="1">
    <location>
        <begin position="758"/>
        <end position="785"/>
    </location>
</feature>